<keyword evidence="3" id="KW-0808">Transferase</keyword>
<dbReference type="EMBL" id="CM026424">
    <property type="protein sequence ID" value="KAG0578972.1"/>
    <property type="molecule type" value="Genomic_DNA"/>
</dbReference>
<dbReference type="GO" id="GO:0005524">
    <property type="term" value="F:ATP binding"/>
    <property type="evidence" value="ECO:0007669"/>
    <property type="project" value="UniProtKB-KW"/>
</dbReference>
<dbReference type="GO" id="GO:0035556">
    <property type="term" value="P:intracellular signal transduction"/>
    <property type="evidence" value="ECO:0007669"/>
    <property type="project" value="TreeGrafter"/>
</dbReference>
<evidence type="ECO:0000256" key="5">
    <source>
        <dbReference type="ARBA" id="ARBA00022777"/>
    </source>
</evidence>
<dbReference type="SUPFAM" id="SSF103243">
    <property type="entry name" value="KA1-like"/>
    <property type="match status" value="1"/>
</dbReference>
<dbReference type="SUPFAM" id="SSF56112">
    <property type="entry name" value="Protein kinase-like (PK-like)"/>
    <property type="match status" value="1"/>
</dbReference>
<reference evidence="12" key="1">
    <citation type="submission" date="2020-06" db="EMBL/GenBank/DDBJ databases">
        <title>WGS assembly of Ceratodon purpureus strain R40.</title>
        <authorList>
            <person name="Carey S.B."/>
            <person name="Jenkins J."/>
            <person name="Shu S."/>
            <person name="Lovell J.T."/>
            <person name="Sreedasyam A."/>
            <person name="Maumus F."/>
            <person name="Tiley G.P."/>
            <person name="Fernandez-Pozo N."/>
            <person name="Barry K."/>
            <person name="Chen C."/>
            <person name="Wang M."/>
            <person name="Lipzen A."/>
            <person name="Daum C."/>
            <person name="Saski C.A."/>
            <person name="Payton A.C."/>
            <person name="Mcbreen J.C."/>
            <person name="Conrad R.E."/>
            <person name="Kollar L.M."/>
            <person name="Olsson S."/>
            <person name="Huttunen S."/>
            <person name="Landis J.B."/>
            <person name="Wickett N.J."/>
            <person name="Johnson M.G."/>
            <person name="Rensing S.A."/>
            <person name="Grimwood J."/>
            <person name="Schmutz J."/>
            <person name="Mcdaniel S.F."/>
        </authorList>
    </citation>
    <scope>NUCLEOTIDE SEQUENCE</scope>
    <source>
        <strain evidence="12">R40</strain>
    </source>
</reference>
<dbReference type="FunFam" id="3.30.200.20:FF:000003">
    <property type="entry name" value="Non-specific serine/threonine protein kinase"/>
    <property type="match status" value="1"/>
</dbReference>
<feature type="domain" description="Protein kinase" evidence="10">
    <location>
        <begin position="28"/>
        <end position="279"/>
    </location>
</feature>
<feature type="compositionally biased region" description="Acidic residues" evidence="9">
    <location>
        <begin position="354"/>
        <end position="363"/>
    </location>
</feature>
<dbReference type="PROSITE" id="PS50011">
    <property type="entry name" value="PROTEIN_KINASE_DOM"/>
    <property type="match status" value="1"/>
</dbReference>
<dbReference type="InterPro" id="IPR028375">
    <property type="entry name" value="KA1/Ssp2_C"/>
</dbReference>
<keyword evidence="5" id="KW-0418">Kinase</keyword>
<name>A0A8T0I695_CERPU</name>
<dbReference type="GO" id="GO:0004674">
    <property type="term" value="F:protein serine/threonine kinase activity"/>
    <property type="evidence" value="ECO:0007669"/>
    <property type="project" value="UniProtKB-KW"/>
</dbReference>
<evidence type="ECO:0000256" key="9">
    <source>
        <dbReference type="SAM" id="MobiDB-lite"/>
    </source>
</evidence>
<evidence type="ECO:0000259" key="11">
    <source>
        <dbReference type="PROSITE" id="PS50032"/>
    </source>
</evidence>
<evidence type="ECO:0000256" key="3">
    <source>
        <dbReference type="ARBA" id="ARBA00022679"/>
    </source>
</evidence>
<evidence type="ECO:0000313" key="12">
    <source>
        <dbReference type="EMBL" id="KAG0578972.1"/>
    </source>
</evidence>
<keyword evidence="2" id="KW-0723">Serine/threonine-protein kinase</keyword>
<dbReference type="CDD" id="cd14079">
    <property type="entry name" value="STKc_AMPK_alpha"/>
    <property type="match status" value="1"/>
</dbReference>
<evidence type="ECO:0000256" key="7">
    <source>
        <dbReference type="ARBA" id="ARBA00047899"/>
    </source>
</evidence>
<feature type="region of interest" description="Disordered" evidence="9">
    <location>
        <begin position="354"/>
        <end position="386"/>
    </location>
</feature>
<keyword evidence="13" id="KW-1185">Reference proteome</keyword>
<dbReference type="PROSITE" id="PS50032">
    <property type="entry name" value="KA1"/>
    <property type="match status" value="1"/>
</dbReference>
<dbReference type="InterPro" id="IPR001772">
    <property type="entry name" value="KA1_dom"/>
</dbReference>
<keyword evidence="4" id="KW-0547">Nucleotide-binding</keyword>
<dbReference type="FunFam" id="1.10.510.10:FF:000544">
    <property type="entry name" value="Non-specific serine/threonine protein kinase"/>
    <property type="match status" value="1"/>
</dbReference>
<evidence type="ECO:0000256" key="1">
    <source>
        <dbReference type="ARBA" id="ARBA00012513"/>
    </source>
</evidence>
<dbReference type="InterPro" id="IPR011009">
    <property type="entry name" value="Kinase-like_dom_sf"/>
</dbReference>
<comment type="catalytic activity">
    <reaction evidence="7">
        <text>L-threonyl-[protein] + ATP = O-phospho-L-threonyl-[protein] + ADP + H(+)</text>
        <dbReference type="Rhea" id="RHEA:46608"/>
        <dbReference type="Rhea" id="RHEA-COMP:11060"/>
        <dbReference type="Rhea" id="RHEA-COMP:11605"/>
        <dbReference type="ChEBI" id="CHEBI:15378"/>
        <dbReference type="ChEBI" id="CHEBI:30013"/>
        <dbReference type="ChEBI" id="CHEBI:30616"/>
        <dbReference type="ChEBI" id="CHEBI:61977"/>
        <dbReference type="ChEBI" id="CHEBI:456216"/>
        <dbReference type="EC" id="2.7.11.1"/>
    </reaction>
</comment>
<dbReference type="AlphaFoldDB" id="A0A8T0I695"/>
<protein>
    <recommendedName>
        <fullName evidence="1">non-specific serine/threonine protein kinase</fullName>
        <ecNumber evidence="1">2.7.11.1</ecNumber>
    </recommendedName>
</protein>
<dbReference type="PANTHER" id="PTHR24346">
    <property type="entry name" value="MAP/MICROTUBULE AFFINITY-REGULATING KINASE"/>
    <property type="match status" value="1"/>
</dbReference>
<evidence type="ECO:0000313" key="13">
    <source>
        <dbReference type="Proteomes" id="UP000822688"/>
    </source>
</evidence>
<dbReference type="Gene3D" id="1.10.510.10">
    <property type="entry name" value="Transferase(Phosphotransferase) domain 1"/>
    <property type="match status" value="1"/>
</dbReference>
<organism evidence="12 13">
    <name type="scientific">Ceratodon purpureus</name>
    <name type="common">Fire moss</name>
    <name type="synonym">Dicranum purpureum</name>
    <dbReference type="NCBI Taxonomy" id="3225"/>
    <lineage>
        <taxon>Eukaryota</taxon>
        <taxon>Viridiplantae</taxon>
        <taxon>Streptophyta</taxon>
        <taxon>Embryophyta</taxon>
        <taxon>Bryophyta</taxon>
        <taxon>Bryophytina</taxon>
        <taxon>Bryopsida</taxon>
        <taxon>Dicranidae</taxon>
        <taxon>Pseudoditrichales</taxon>
        <taxon>Ditrichaceae</taxon>
        <taxon>Ceratodon</taxon>
    </lineage>
</organism>
<dbReference type="PANTHER" id="PTHR24346:SF82">
    <property type="entry name" value="KP78A-RELATED"/>
    <property type="match status" value="1"/>
</dbReference>
<dbReference type="SMART" id="SM00220">
    <property type="entry name" value="S_TKc"/>
    <property type="match status" value="1"/>
</dbReference>
<accession>A0A8T0I695</accession>
<evidence type="ECO:0000256" key="8">
    <source>
        <dbReference type="ARBA" id="ARBA00048679"/>
    </source>
</evidence>
<dbReference type="Gene3D" id="3.30.310.80">
    <property type="entry name" value="Kinase associated domain 1, KA1"/>
    <property type="match status" value="1"/>
</dbReference>
<dbReference type="InterPro" id="IPR000719">
    <property type="entry name" value="Prot_kinase_dom"/>
</dbReference>
<comment type="catalytic activity">
    <reaction evidence="8">
        <text>L-seryl-[protein] + ATP = O-phospho-L-seryl-[protein] + ADP + H(+)</text>
        <dbReference type="Rhea" id="RHEA:17989"/>
        <dbReference type="Rhea" id="RHEA-COMP:9863"/>
        <dbReference type="Rhea" id="RHEA-COMP:11604"/>
        <dbReference type="ChEBI" id="CHEBI:15378"/>
        <dbReference type="ChEBI" id="CHEBI:29999"/>
        <dbReference type="ChEBI" id="CHEBI:30616"/>
        <dbReference type="ChEBI" id="CHEBI:83421"/>
        <dbReference type="ChEBI" id="CHEBI:456216"/>
        <dbReference type="EC" id="2.7.11.1"/>
    </reaction>
</comment>
<dbReference type="EC" id="2.7.11.1" evidence="1"/>
<sequence length="554" mass="62837">MMTGGESSRTGPTLKRQSSATVCAEFNYRLGKTMGFGAFSKVKSAVHVLTGQKVAIKIINKEKMRDMEDKVRRELRIMQLVTHPHVVRLYEIIETHSDIYVVMEYVESGDLFDFIVLHGRLHEDDARHFFQQIIAGVEYCHRNKVVHRDLKPENLLLHAKRRSVKIADFGLSNIMRDGHFLKTSCGSPNYAAPEVIQRKHYAGPEVDVWSCGVILYAMLCGILPFDDENISSLYQKITDGIYTLPSHLSSQARDLIARILKADPLNRITIPEIRCHPWFHQHIPRYLAMEIPQYLQQLKCVDEHVASQVEKIGFDRKWLIDCLHRREQTKATVTYYLLLDSQRSHNPDDYLESDFEELEESGDGSESASSVVPKDDAPPITEPAQVTADTSNNLVTKPVAVNEARSFIRIMQNGSWAVGLQSQAHPAEIMMEILKTLQDLDMNWKIIGPYCIRCRWVSHFSLPMGNKSQGSSASTSLSESPMTLGSLPTIDLNPHVESGSGDDAENEEHFLVKFQLQLYKTREGRYLLDVQRLDGPTFLFMDLCTTFLAELGAV</sequence>
<feature type="domain" description="KA1" evidence="11">
    <location>
        <begin position="505"/>
        <end position="553"/>
    </location>
</feature>
<dbReference type="InterPro" id="IPR008271">
    <property type="entry name" value="Ser/Thr_kinase_AS"/>
</dbReference>
<keyword evidence="6" id="KW-0067">ATP-binding</keyword>
<dbReference type="Pfam" id="PF02149">
    <property type="entry name" value="KA1"/>
    <property type="match status" value="1"/>
</dbReference>
<dbReference type="Pfam" id="PF00069">
    <property type="entry name" value="Pkinase"/>
    <property type="match status" value="1"/>
</dbReference>
<dbReference type="CDD" id="cd14335">
    <property type="entry name" value="UBA_SnRK1_plant"/>
    <property type="match status" value="1"/>
</dbReference>
<comment type="caution">
    <text evidence="12">The sequence shown here is derived from an EMBL/GenBank/DDBJ whole genome shotgun (WGS) entry which is preliminary data.</text>
</comment>
<evidence type="ECO:0000259" key="10">
    <source>
        <dbReference type="PROSITE" id="PS50011"/>
    </source>
</evidence>
<proteinExistence type="predicted"/>
<dbReference type="CDD" id="cd12122">
    <property type="entry name" value="AMPKA_C"/>
    <property type="match status" value="1"/>
</dbReference>
<evidence type="ECO:0000256" key="2">
    <source>
        <dbReference type="ARBA" id="ARBA00022527"/>
    </source>
</evidence>
<dbReference type="PROSITE" id="PS00108">
    <property type="entry name" value="PROTEIN_KINASE_ST"/>
    <property type="match status" value="1"/>
</dbReference>
<dbReference type="GO" id="GO:0005737">
    <property type="term" value="C:cytoplasm"/>
    <property type="evidence" value="ECO:0007669"/>
    <property type="project" value="TreeGrafter"/>
</dbReference>
<dbReference type="Proteomes" id="UP000822688">
    <property type="component" value="Chromosome 4"/>
</dbReference>
<evidence type="ECO:0000256" key="6">
    <source>
        <dbReference type="ARBA" id="ARBA00022840"/>
    </source>
</evidence>
<evidence type="ECO:0000256" key="4">
    <source>
        <dbReference type="ARBA" id="ARBA00022741"/>
    </source>
</evidence>
<gene>
    <name evidence="12" type="ORF">KC19_4G063800</name>
</gene>